<proteinExistence type="predicted"/>
<comment type="caution">
    <text evidence="3">The sequence shown here is derived from an EMBL/GenBank/DDBJ whole genome shotgun (WGS) entry which is preliminary data.</text>
</comment>
<feature type="non-terminal residue" evidence="3">
    <location>
        <position position="123"/>
    </location>
</feature>
<feature type="chain" id="PRO_5018291590" evidence="2">
    <location>
        <begin position="23"/>
        <end position="123"/>
    </location>
</feature>
<feature type="signal peptide" evidence="2">
    <location>
        <begin position="1"/>
        <end position="22"/>
    </location>
</feature>
<feature type="compositionally biased region" description="Gly residues" evidence="1">
    <location>
        <begin position="89"/>
        <end position="102"/>
    </location>
</feature>
<name>A0A3L5TV98_MYTGA</name>
<feature type="compositionally biased region" description="Basic and acidic residues" evidence="1">
    <location>
        <begin position="72"/>
        <end position="82"/>
    </location>
</feature>
<reference evidence="3 4" key="1">
    <citation type="journal article" date="2016" name="PLoS ONE">
        <title>A First Insight into the Genome of the Filter-Feeder Mussel Mytilus galloprovincialis.</title>
        <authorList>
            <person name="Murgarella M."/>
            <person name="Puiu D."/>
            <person name="Novoa B."/>
            <person name="Figueras A."/>
            <person name="Posada D."/>
            <person name="Canchaya C."/>
        </authorList>
    </citation>
    <scope>NUCLEOTIDE SEQUENCE [LARGE SCALE GENOMIC DNA]</scope>
    <source>
        <tissue evidence="3">Muscle</tissue>
    </source>
</reference>
<protein>
    <submittedName>
        <fullName evidence="3">Uncharacterized protein</fullName>
    </submittedName>
</protein>
<evidence type="ECO:0000256" key="1">
    <source>
        <dbReference type="SAM" id="MobiDB-lite"/>
    </source>
</evidence>
<accession>A0A3L5TV98</accession>
<gene>
    <name evidence="3" type="ORF">AM593_00778</name>
</gene>
<dbReference type="Proteomes" id="UP000266721">
    <property type="component" value="Unassembled WGS sequence"/>
</dbReference>
<organism evidence="3 4">
    <name type="scientific">Mytilus galloprovincialis</name>
    <name type="common">Mediterranean mussel</name>
    <dbReference type="NCBI Taxonomy" id="29158"/>
    <lineage>
        <taxon>Eukaryota</taxon>
        <taxon>Metazoa</taxon>
        <taxon>Spiralia</taxon>
        <taxon>Lophotrochozoa</taxon>
        <taxon>Mollusca</taxon>
        <taxon>Bivalvia</taxon>
        <taxon>Autobranchia</taxon>
        <taxon>Pteriomorphia</taxon>
        <taxon>Mytilida</taxon>
        <taxon>Mytiloidea</taxon>
        <taxon>Mytilidae</taxon>
        <taxon>Mytilinae</taxon>
        <taxon>Mytilus</taxon>
    </lineage>
</organism>
<evidence type="ECO:0000313" key="4">
    <source>
        <dbReference type="Proteomes" id="UP000266721"/>
    </source>
</evidence>
<feature type="non-terminal residue" evidence="3">
    <location>
        <position position="1"/>
    </location>
</feature>
<feature type="region of interest" description="Disordered" evidence="1">
    <location>
        <begin position="64"/>
        <end position="102"/>
    </location>
</feature>
<dbReference type="AlphaFoldDB" id="A0A3L5TV98"/>
<keyword evidence="4" id="KW-1185">Reference proteome</keyword>
<evidence type="ECO:0000313" key="3">
    <source>
        <dbReference type="EMBL" id="OPL33862.1"/>
    </source>
</evidence>
<keyword evidence="2" id="KW-0732">Signal</keyword>
<evidence type="ECO:0000256" key="2">
    <source>
        <dbReference type="SAM" id="SignalP"/>
    </source>
</evidence>
<sequence length="123" mass="12554">MSASNSMAYFKLTILVITVVIGLQHGPVHVSCQFFPPPPGIGAFQPPGLPQVLPANARLLPIPVPVPRPVPRPRDRDRDGGRRRIVLVNGGGGGGGPGPAIPMIGGGMVRGIPAVTPAPPVAA</sequence>
<dbReference type="EMBL" id="KV581282">
    <property type="protein sequence ID" value="OPL33862.1"/>
    <property type="molecule type" value="Genomic_DNA"/>
</dbReference>